<gene>
    <name evidence="2" type="ORF">D1Y85_24960</name>
</gene>
<feature type="non-terminal residue" evidence="2">
    <location>
        <position position="1"/>
    </location>
</feature>
<dbReference type="AlphaFoldDB" id="A0A3N6PND4"/>
<feature type="compositionally biased region" description="Polar residues" evidence="1">
    <location>
        <begin position="179"/>
        <end position="208"/>
    </location>
</feature>
<feature type="region of interest" description="Disordered" evidence="1">
    <location>
        <begin position="178"/>
        <end position="208"/>
    </location>
</feature>
<accession>A0A3N6PND4</accession>
<dbReference type="InterPro" id="IPR025157">
    <property type="entry name" value="Hemagglutinin_rpt"/>
</dbReference>
<organism evidence="2 3">
    <name type="scientific">Paraburkholderia dinghuensis</name>
    <dbReference type="NCBI Taxonomy" id="2305225"/>
    <lineage>
        <taxon>Bacteria</taxon>
        <taxon>Pseudomonadati</taxon>
        <taxon>Pseudomonadota</taxon>
        <taxon>Betaproteobacteria</taxon>
        <taxon>Burkholderiales</taxon>
        <taxon>Burkholderiaceae</taxon>
        <taxon>Paraburkholderia</taxon>
    </lineage>
</organism>
<evidence type="ECO:0000313" key="2">
    <source>
        <dbReference type="EMBL" id="RQH00636.1"/>
    </source>
</evidence>
<evidence type="ECO:0000313" key="3">
    <source>
        <dbReference type="Proteomes" id="UP000272778"/>
    </source>
</evidence>
<dbReference type="EMBL" id="RQIS01000026">
    <property type="protein sequence ID" value="RQH00636.1"/>
    <property type="molecule type" value="Genomic_DNA"/>
</dbReference>
<dbReference type="Proteomes" id="UP000272778">
    <property type="component" value="Unassembled WGS sequence"/>
</dbReference>
<proteinExistence type="predicted"/>
<reference evidence="2 3" key="1">
    <citation type="submission" date="2018-11" db="EMBL/GenBank/DDBJ databases">
        <title>Paraburkholderia sp. DHOA04, isolated from soil.</title>
        <authorList>
            <person name="Gao Z.-H."/>
            <person name="Qiu L.-H."/>
            <person name="Fu J.-C."/>
        </authorList>
    </citation>
    <scope>NUCLEOTIDE SEQUENCE [LARGE SCALE GENOMIC DNA]</scope>
    <source>
        <strain evidence="2 3">DHOA04</strain>
    </source>
</reference>
<evidence type="ECO:0000256" key="1">
    <source>
        <dbReference type="SAM" id="MobiDB-lite"/>
    </source>
</evidence>
<dbReference type="RefSeq" id="WP_185219124.1">
    <property type="nucleotide sequence ID" value="NZ_RQIS01000026.1"/>
</dbReference>
<protein>
    <submittedName>
        <fullName evidence="2">Cell surface protein</fullName>
    </submittedName>
</protein>
<sequence>TNVIGSQVNGGQVTASVGGNLNIQSVQDTTQSNAHQSSAGGGFSISQAGGSVSFGAQNGHGDGTYAQVNEQAGINAGSGGFAVSVGGNTDLKGAVISSTADAEKNSLTTGTLTYSDIENHSHYSANSNGISAGVGIQNTGKALGPGSVSGAPAISPMITQSESGDSSATTRSAIGAGTISITDQADQTQDVSSLSRDTANTNGTVSATPDVQNLLNQQADTMQAAQAAGQVVAQGIGAYADKKRDTATDKATYDAWDEGGDNRALLQAAGGALIGGLGGGSIFTAAGGGVAAGLTSLAGKQLNELSKGIASETGSELLGNLVANIAANLGGALVGGTAGASTASSVDTYNRILDKGTEKDLPKELAMRAAAAGLTNPDGSPVTATQFANQLGLMGYSDISGTQSGAAATVYFGAPPQDGTTWITDTATGYSTQVLGAPNAALQKFILANTNGQDVPLPQQYSASPGVYPSGLSFNITGPFTKFDQADLDYVRTTTADVASMISTTAGRFGSVTAAAASLPSPYIPIFDSATYGATVVGITADGVSQLVRPNVGQYWQNGLTSVVSDRVSTINPIATPVVNEAANAFNASGIATSIQNSINSFWGGVVNSVKK</sequence>
<comment type="caution">
    <text evidence="2">The sequence shown here is derived from an EMBL/GenBank/DDBJ whole genome shotgun (WGS) entry which is preliminary data.</text>
</comment>
<dbReference type="Pfam" id="PF13332">
    <property type="entry name" value="Fil_haemagg_2"/>
    <property type="match status" value="1"/>
</dbReference>
<dbReference type="GO" id="GO:0003824">
    <property type="term" value="F:catalytic activity"/>
    <property type="evidence" value="ECO:0007669"/>
    <property type="project" value="UniProtKB-ARBA"/>
</dbReference>
<keyword evidence="3" id="KW-1185">Reference proteome</keyword>
<name>A0A3N6PND4_9BURK</name>